<evidence type="ECO:0008006" key="4">
    <source>
        <dbReference type="Google" id="ProtNLM"/>
    </source>
</evidence>
<reference evidence="2 3" key="1">
    <citation type="submission" date="2022-11" db="EMBL/GenBank/DDBJ databases">
        <title>Spartinivicinus poritis sp. nov., isolated from scleractinian coral Porites lutea.</title>
        <authorList>
            <person name="Zhang G."/>
            <person name="Cai L."/>
            <person name="Wei Q."/>
        </authorList>
    </citation>
    <scope>NUCLEOTIDE SEQUENCE [LARGE SCALE GENOMIC DNA]</scope>
    <source>
        <strain evidence="2 3">A2-2</strain>
    </source>
</reference>
<name>A0ABT5UE76_9GAMM</name>
<accession>A0ABT5UE76</accession>
<feature type="signal peptide" evidence="1">
    <location>
        <begin position="1"/>
        <end position="29"/>
    </location>
</feature>
<evidence type="ECO:0000256" key="1">
    <source>
        <dbReference type="SAM" id="SignalP"/>
    </source>
</evidence>
<keyword evidence="1" id="KW-0732">Signal</keyword>
<comment type="caution">
    <text evidence="2">The sequence shown here is derived from an EMBL/GenBank/DDBJ whole genome shotgun (WGS) entry which is preliminary data.</text>
</comment>
<gene>
    <name evidence="2" type="ORF">ORQ98_22195</name>
</gene>
<feature type="chain" id="PRO_5047216579" description="Secreted protein" evidence="1">
    <location>
        <begin position="30"/>
        <end position="137"/>
    </location>
</feature>
<dbReference type="EMBL" id="JAPMOU010000040">
    <property type="protein sequence ID" value="MDE1464679.1"/>
    <property type="molecule type" value="Genomic_DNA"/>
</dbReference>
<protein>
    <recommendedName>
        <fullName evidence="4">Secreted protein</fullName>
    </recommendedName>
</protein>
<sequence>MAKISTIIKTIGTCFIALQLLLQMTPATAQENIAAVVKPKGICTLDYNQCGNSSICTCPDGYNYEAAIGYCIISDTNNATVAGIDKRAVRSACSIMTSSVGAACTRDINRFGNPSVCNCPGSTEYNEVLGHCVDSAR</sequence>
<evidence type="ECO:0000313" key="2">
    <source>
        <dbReference type="EMBL" id="MDE1464679.1"/>
    </source>
</evidence>
<dbReference type="RefSeq" id="WP_274691005.1">
    <property type="nucleotide sequence ID" value="NZ_JAPMOU010000040.1"/>
</dbReference>
<evidence type="ECO:0000313" key="3">
    <source>
        <dbReference type="Proteomes" id="UP001528823"/>
    </source>
</evidence>
<proteinExistence type="predicted"/>
<keyword evidence="3" id="KW-1185">Reference proteome</keyword>
<organism evidence="2 3">
    <name type="scientific">Spartinivicinus poritis</name>
    <dbReference type="NCBI Taxonomy" id="2994640"/>
    <lineage>
        <taxon>Bacteria</taxon>
        <taxon>Pseudomonadati</taxon>
        <taxon>Pseudomonadota</taxon>
        <taxon>Gammaproteobacteria</taxon>
        <taxon>Oceanospirillales</taxon>
        <taxon>Zooshikellaceae</taxon>
        <taxon>Spartinivicinus</taxon>
    </lineage>
</organism>
<dbReference type="Proteomes" id="UP001528823">
    <property type="component" value="Unassembled WGS sequence"/>
</dbReference>